<protein>
    <submittedName>
        <fullName evidence="1">Uncharacterized protein</fullName>
    </submittedName>
</protein>
<comment type="caution">
    <text evidence="1">The sequence shown here is derived from an EMBL/GenBank/DDBJ whole genome shotgun (WGS) entry which is preliminary data.</text>
</comment>
<organism evidence="1 2">
    <name type="scientific">Chromobacterium subtsugae</name>
    <dbReference type="NCBI Taxonomy" id="251747"/>
    <lineage>
        <taxon>Bacteria</taxon>
        <taxon>Pseudomonadati</taxon>
        <taxon>Pseudomonadota</taxon>
        <taxon>Betaproteobacteria</taxon>
        <taxon>Neisseriales</taxon>
        <taxon>Chromobacteriaceae</taxon>
        <taxon>Chromobacterium</taxon>
    </lineage>
</organism>
<proteinExistence type="predicted"/>
<keyword evidence="2" id="KW-1185">Reference proteome</keyword>
<sequence>MPAHNFRPLAGLAKQLAACQAADPLRGQMSERQAALLDRMEPRQKYKFVELHALAGNPKQDQTRNDIARLMMIGALRTERVYHANATATYWRK</sequence>
<accession>A0ABS7FJJ4</accession>
<evidence type="ECO:0000313" key="1">
    <source>
        <dbReference type="EMBL" id="MBW8290232.1"/>
    </source>
</evidence>
<dbReference type="RefSeq" id="WP_059184219.1">
    <property type="nucleotide sequence ID" value="NZ_CP142381.1"/>
</dbReference>
<gene>
    <name evidence="1" type="ORF">KIF53_21565</name>
</gene>
<evidence type="ECO:0000313" key="2">
    <source>
        <dbReference type="Proteomes" id="UP000711178"/>
    </source>
</evidence>
<dbReference type="Proteomes" id="UP000711178">
    <property type="component" value="Unassembled WGS sequence"/>
</dbReference>
<dbReference type="GeneID" id="89687541"/>
<reference evidence="1 2" key="1">
    <citation type="submission" date="2021-05" db="EMBL/GenBank/DDBJ databases">
        <title>Draft Whole Genome Sequencing Of Biosensor Chromobacterium violaceum Strain CV026 Reveals A Regulatory RNA In Chromobacterium violaceum Phenotype Regulatory Network.</title>
        <authorList>
            <person name="Hong K.W."/>
            <person name="Chan K.G."/>
            <person name="Chang C.-Y."/>
        </authorList>
    </citation>
    <scope>NUCLEOTIDE SEQUENCE [LARGE SCALE GENOMIC DNA]</scope>
    <source>
        <strain evidence="1 2">ATCC 31532</strain>
    </source>
</reference>
<name>A0ABS7FJJ4_9NEIS</name>
<dbReference type="EMBL" id="JAHDTB010000038">
    <property type="protein sequence ID" value="MBW8290232.1"/>
    <property type="molecule type" value="Genomic_DNA"/>
</dbReference>